<organism evidence="2">
    <name type="scientific">bioreactor metagenome</name>
    <dbReference type="NCBI Taxonomy" id="1076179"/>
    <lineage>
        <taxon>unclassified sequences</taxon>
        <taxon>metagenomes</taxon>
        <taxon>ecological metagenomes</taxon>
    </lineage>
</organism>
<reference evidence="2" key="1">
    <citation type="submission" date="2019-08" db="EMBL/GenBank/DDBJ databases">
        <authorList>
            <person name="Kucharzyk K."/>
            <person name="Murdoch R.W."/>
            <person name="Higgins S."/>
            <person name="Loffler F."/>
        </authorList>
    </citation>
    <scope>NUCLEOTIDE SEQUENCE</scope>
</reference>
<dbReference type="EMBL" id="VSSQ01094380">
    <property type="protein sequence ID" value="MPN38888.1"/>
    <property type="molecule type" value="Genomic_DNA"/>
</dbReference>
<gene>
    <name evidence="2" type="ORF">SDC9_186413</name>
</gene>
<dbReference type="AlphaFoldDB" id="A0A645HIP8"/>
<evidence type="ECO:0000256" key="1">
    <source>
        <dbReference type="SAM" id="MobiDB-lite"/>
    </source>
</evidence>
<comment type="caution">
    <text evidence="2">The sequence shown here is derived from an EMBL/GenBank/DDBJ whole genome shotgun (WGS) entry which is preliminary data.</text>
</comment>
<feature type="region of interest" description="Disordered" evidence="1">
    <location>
        <begin position="68"/>
        <end position="102"/>
    </location>
</feature>
<protein>
    <submittedName>
        <fullName evidence="2">Uncharacterized protein</fullName>
    </submittedName>
</protein>
<proteinExistence type="predicted"/>
<sequence length="102" mass="11270">MELAAFLFQSGFQRQHRIGVVLLHRHPQNRHANRLGHGVKVPQHQIRHNAQTPAQLVPRVGGDHQIVGCGPFPQTEKAPGSKNKTASHGRSLCSSCCDGKRR</sequence>
<evidence type="ECO:0000313" key="2">
    <source>
        <dbReference type="EMBL" id="MPN38888.1"/>
    </source>
</evidence>
<name>A0A645HIP8_9ZZZZ</name>
<accession>A0A645HIP8</accession>